<sequence length="205" mass="21634">MDGTLLNSTASTERVWSRWARKHGLDVEAFLPTMHGRRGIDTIRGLNLPGVDPFVEALEVERGETEDLDGVVALPGAIAFLSSLPPECWAIVTSAPAALARARIGAAGLPFPAKIVTAEDVKIGKPDPTGYRLGAERLGVDPAQCLVFEDVLAGVQAGEAAGAQVAVITATHRNPLGTDHPTIASYEGLRVTVDAEKRLRIVARG</sequence>
<evidence type="ECO:0000313" key="2">
    <source>
        <dbReference type="Proteomes" id="UP000247536"/>
    </source>
</evidence>
<protein>
    <submittedName>
        <fullName evidence="1">Glycerol-3-phosphatase</fullName>
    </submittedName>
</protein>
<comment type="caution">
    <text evidence="1">The sequence shown here is derived from an EMBL/GenBank/DDBJ whole genome shotgun (WGS) entry which is preliminary data.</text>
</comment>
<dbReference type="Gene3D" id="1.10.150.240">
    <property type="entry name" value="Putative phosphatase, domain 2"/>
    <property type="match status" value="1"/>
</dbReference>
<dbReference type="PANTHER" id="PTHR43481">
    <property type="entry name" value="FRUCTOSE-1-PHOSPHATE PHOSPHATASE"/>
    <property type="match status" value="1"/>
</dbReference>
<dbReference type="InterPro" id="IPR006439">
    <property type="entry name" value="HAD-SF_hydro_IA"/>
</dbReference>
<dbReference type="NCBIfam" id="TIGR01509">
    <property type="entry name" value="HAD-SF-IA-v3"/>
    <property type="match status" value="1"/>
</dbReference>
<reference evidence="1 2" key="1">
    <citation type="submission" date="2018-06" db="EMBL/GenBank/DDBJ databases">
        <title>Rhizobium wuzhouense sp. nov., isolated from roots of Oryza officinalis.</title>
        <authorList>
            <person name="Yuan T."/>
        </authorList>
    </citation>
    <scope>NUCLEOTIDE SEQUENCE [LARGE SCALE GENOMIC DNA]</scope>
    <source>
        <strain evidence="1 2">W44</strain>
    </source>
</reference>
<name>A0ABX5P0C5_9HYPH</name>
<keyword evidence="2" id="KW-1185">Reference proteome</keyword>
<dbReference type="InterPro" id="IPR023214">
    <property type="entry name" value="HAD_sf"/>
</dbReference>
<evidence type="ECO:0000313" key="1">
    <source>
        <dbReference type="EMBL" id="PYB77973.1"/>
    </source>
</evidence>
<dbReference type="InterPro" id="IPR023198">
    <property type="entry name" value="PGP-like_dom2"/>
</dbReference>
<dbReference type="Gene3D" id="3.40.50.1000">
    <property type="entry name" value="HAD superfamily/HAD-like"/>
    <property type="match status" value="1"/>
</dbReference>
<dbReference type="PANTHER" id="PTHR43481:SF4">
    <property type="entry name" value="GLYCEROL-1-PHOSPHATE PHOSPHOHYDROLASE 1-RELATED"/>
    <property type="match status" value="1"/>
</dbReference>
<dbReference type="InterPro" id="IPR051806">
    <property type="entry name" value="HAD-like_SPP"/>
</dbReference>
<organism evidence="1 2">
    <name type="scientific">Rhizobium wuzhouense</name>
    <dbReference type="NCBI Taxonomy" id="1986026"/>
    <lineage>
        <taxon>Bacteria</taxon>
        <taxon>Pseudomonadati</taxon>
        <taxon>Pseudomonadota</taxon>
        <taxon>Alphaproteobacteria</taxon>
        <taxon>Hyphomicrobiales</taxon>
        <taxon>Rhizobiaceae</taxon>
        <taxon>Rhizobium/Agrobacterium group</taxon>
        <taxon>Rhizobium</taxon>
    </lineage>
</organism>
<dbReference type="SUPFAM" id="SSF56784">
    <property type="entry name" value="HAD-like"/>
    <property type="match status" value="1"/>
</dbReference>
<accession>A0ABX5P0C5</accession>
<gene>
    <name evidence="1" type="ORF">DMY87_05525</name>
</gene>
<proteinExistence type="predicted"/>
<dbReference type="InterPro" id="IPR036412">
    <property type="entry name" value="HAD-like_sf"/>
</dbReference>
<dbReference type="Proteomes" id="UP000247536">
    <property type="component" value="Unassembled WGS sequence"/>
</dbReference>
<dbReference type="EMBL" id="QJRY01000001">
    <property type="protein sequence ID" value="PYB77973.1"/>
    <property type="molecule type" value="Genomic_DNA"/>
</dbReference>
<dbReference type="Pfam" id="PF00702">
    <property type="entry name" value="Hydrolase"/>
    <property type="match status" value="1"/>
</dbReference>